<gene>
    <name evidence="2" type="ORF">ERUC_LOCUS41798</name>
</gene>
<feature type="signal peptide" evidence="1">
    <location>
        <begin position="1"/>
        <end position="20"/>
    </location>
</feature>
<sequence>MARLMIIFLVLILMAFSAYPSLVTSRKLFIKTKRHEMLLTAREEEKSRMTHVTKSKFTVGRFQVSTPSPGAGHSGGGR</sequence>
<protein>
    <recommendedName>
        <fullName evidence="4">Transmembrane protein</fullName>
    </recommendedName>
</protein>
<keyword evidence="1" id="KW-0732">Signal</keyword>
<reference evidence="2 3" key="1">
    <citation type="submission" date="2022-03" db="EMBL/GenBank/DDBJ databases">
        <authorList>
            <person name="Macdonald S."/>
            <person name="Ahmed S."/>
            <person name="Newling K."/>
        </authorList>
    </citation>
    <scope>NUCLEOTIDE SEQUENCE [LARGE SCALE GENOMIC DNA]</scope>
</reference>
<proteinExistence type="predicted"/>
<accession>A0ABC8M0U8</accession>
<evidence type="ECO:0008006" key="4">
    <source>
        <dbReference type="Google" id="ProtNLM"/>
    </source>
</evidence>
<evidence type="ECO:0000313" key="2">
    <source>
        <dbReference type="EMBL" id="CAH8389315.1"/>
    </source>
</evidence>
<organism evidence="2 3">
    <name type="scientific">Eruca vesicaria subsp. sativa</name>
    <name type="common">Garden rocket</name>
    <name type="synonym">Eruca sativa</name>
    <dbReference type="NCBI Taxonomy" id="29727"/>
    <lineage>
        <taxon>Eukaryota</taxon>
        <taxon>Viridiplantae</taxon>
        <taxon>Streptophyta</taxon>
        <taxon>Embryophyta</taxon>
        <taxon>Tracheophyta</taxon>
        <taxon>Spermatophyta</taxon>
        <taxon>Magnoliopsida</taxon>
        <taxon>eudicotyledons</taxon>
        <taxon>Gunneridae</taxon>
        <taxon>Pentapetalae</taxon>
        <taxon>rosids</taxon>
        <taxon>malvids</taxon>
        <taxon>Brassicales</taxon>
        <taxon>Brassicaceae</taxon>
        <taxon>Brassiceae</taxon>
        <taxon>Eruca</taxon>
    </lineage>
</organism>
<name>A0ABC8M0U8_ERUVS</name>
<dbReference type="AlphaFoldDB" id="A0ABC8M0U8"/>
<evidence type="ECO:0000256" key="1">
    <source>
        <dbReference type="SAM" id="SignalP"/>
    </source>
</evidence>
<dbReference type="EMBL" id="CAKOAT010830709">
    <property type="protein sequence ID" value="CAH8389315.1"/>
    <property type="molecule type" value="Genomic_DNA"/>
</dbReference>
<evidence type="ECO:0000313" key="3">
    <source>
        <dbReference type="Proteomes" id="UP001642260"/>
    </source>
</evidence>
<dbReference type="Proteomes" id="UP001642260">
    <property type="component" value="Unassembled WGS sequence"/>
</dbReference>
<feature type="chain" id="PRO_5044830056" description="Transmembrane protein" evidence="1">
    <location>
        <begin position="21"/>
        <end position="78"/>
    </location>
</feature>
<keyword evidence="3" id="KW-1185">Reference proteome</keyword>
<comment type="caution">
    <text evidence="2">The sequence shown here is derived from an EMBL/GenBank/DDBJ whole genome shotgun (WGS) entry which is preliminary data.</text>
</comment>